<accession>A0A9P7Z1R3</accession>
<protein>
    <submittedName>
        <fullName evidence="2">Uncharacterized protein</fullName>
    </submittedName>
</protein>
<feature type="region of interest" description="Disordered" evidence="1">
    <location>
        <begin position="100"/>
        <end position="154"/>
    </location>
</feature>
<feature type="compositionally biased region" description="Polar residues" evidence="1">
    <location>
        <begin position="132"/>
        <end position="154"/>
    </location>
</feature>
<dbReference type="AlphaFoldDB" id="A0A9P7Z1R3"/>
<evidence type="ECO:0000313" key="3">
    <source>
        <dbReference type="Proteomes" id="UP000887226"/>
    </source>
</evidence>
<organism evidence="2 3">
    <name type="scientific">Calycina marina</name>
    <dbReference type="NCBI Taxonomy" id="1763456"/>
    <lineage>
        <taxon>Eukaryota</taxon>
        <taxon>Fungi</taxon>
        <taxon>Dikarya</taxon>
        <taxon>Ascomycota</taxon>
        <taxon>Pezizomycotina</taxon>
        <taxon>Leotiomycetes</taxon>
        <taxon>Helotiales</taxon>
        <taxon>Pezizellaceae</taxon>
        <taxon>Calycina</taxon>
    </lineage>
</organism>
<proteinExistence type="predicted"/>
<gene>
    <name evidence="2" type="ORF">BJ878DRAFT_125458</name>
</gene>
<dbReference type="OrthoDB" id="5430401at2759"/>
<evidence type="ECO:0000256" key="1">
    <source>
        <dbReference type="SAM" id="MobiDB-lite"/>
    </source>
</evidence>
<feature type="compositionally biased region" description="Pro residues" evidence="1">
    <location>
        <begin position="107"/>
        <end position="121"/>
    </location>
</feature>
<reference evidence="2" key="1">
    <citation type="journal article" date="2021" name="IMA Fungus">
        <title>Genomic characterization of three marine fungi, including Emericellopsis atlantica sp. nov. with signatures of a generalist lifestyle and marine biomass degradation.</title>
        <authorList>
            <person name="Hagestad O.C."/>
            <person name="Hou L."/>
            <person name="Andersen J.H."/>
            <person name="Hansen E.H."/>
            <person name="Altermark B."/>
            <person name="Li C."/>
            <person name="Kuhnert E."/>
            <person name="Cox R.J."/>
            <person name="Crous P.W."/>
            <person name="Spatafora J.W."/>
            <person name="Lail K."/>
            <person name="Amirebrahimi M."/>
            <person name="Lipzen A."/>
            <person name="Pangilinan J."/>
            <person name="Andreopoulos W."/>
            <person name="Hayes R.D."/>
            <person name="Ng V."/>
            <person name="Grigoriev I.V."/>
            <person name="Jackson S.A."/>
            <person name="Sutton T.D.S."/>
            <person name="Dobson A.D.W."/>
            <person name="Rama T."/>
        </authorList>
    </citation>
    <scope>NUCLEOTIDE SEQUENCE</scope>
    <source>
        <strain evidence="2">TRa3180A</strain>
    </source>
</reference>
<name>A0A9P7Z1R3_9HELO</name>
<feature type="region of interest" description="Disordered" evidence="1">
    <location>
        <begin position="178"/>
        <end position="208"/>
    </location>
</feature>
<keyword evidence="3" id="KW-1185">Reference proteome</keyword>
<comment type="caution">
    <text evidence="2">The sequence shown here is derived from an EMBL/GenBank/DDBJ whole genome shotgun (WGS) entry which is preliminary data.</text>
</comment>
<sequence length="278" mass="29972">MHPPLVQGSPPQLQDPVAVNPALLYRNMPIRSRYPTSLCPSIGRSQYHLWIVGETVKSRAGRSHDHRTREGGVWLRISPSPPVRRLQADWHIRVFSQSSGVSAANPAPAPGPVPLADPPGNAPARVSYDPAASNQPRATEAPNASCTCSTGGTTRQKPGCIIVRHFCDWLLTLQRGQAESTASQSPERAAVRGGDGATRQIARGSGRCRARSSANARRTCEGIRVTAAQQHRDWTGRSWILVEAAPHLAGAVFSAAAWPSGRTWRERARILGRKAACA</sequence>
<dbReference type="Proteomes" id="UP000887226">
    <property type="component" value="Unassembled WGS sequence"/>
</dbReference>
<evidence type="ECO:0000313" key="2">
    <source>
        <dbReference type="EMBL" id="KAG9243305.1"/>
    </source>
</evidence>
<dbReference type="EMBL" id="MU253989">
    <property type="protein sequence ID" value="KAG9243305.1"/>
    <property type="molecule type" value="Genomic_DNA"/>
</dbReference>